<dbReference type="PROSITE" id="PS52016">
    <property type="entry name" value="TONB_DEPENDENT_REC_3"/>
    <property type="match status" value="1"/>
</dbReference>
<dbReference type="AlphaFoldDB" id="A0A1I4YD51"/>
<keyword evidence="3 7" id="KW-1134">Transmembrane beta strand</keyword>
<feature type="domain" description="TonB-dependent receptor plug" evidence="9">
    <location>
        <begin position="139"/>
        <end position="246"/>
    </location>
</feature>
<organism evidence="10 11">
    <name type="scientific">Flavobacterium succinicans</name>
    <dbReference type="NCBI Taxonomy" id="29536"/>
    <lineage>
        <taxon>Bacteria</taxon>
        <taxon>Pseudomonadati</taxon>
        <taxon>Bacteroidota</taxon>
        <taxon>Flavobacteriia</taxon>
        <taxon>Flavobacteriales</taxon>
        <taxon>Flavobacteriaceae</taxon>
        <taxon>Flavobacterium</taxon>
    </lineage>
</organism>
<feature type="signal peptide" evidence="8">
    <location>
        <begin position="1"/>
        <end position="46"/>
    </location>
</feature>
<dbReference type="EMBL" id="FOUT01000011">
    <property type="protein sequence ID" value="SFN36001.1"/>
    <property type="molecule type" value="Genomic_DNA"/>
</dbReference>
<dbReference type="SUPFAM" id="SSF49464">
    <property type="entry name" value="Carboxypeptidase regulatory domain-like"/>
    <property type="match status" value="1"/>
</dbReference>
<dbReference type="InterPro" id="IPR008969">
    <property type="entry name" value="CarboxyPept-like_regulatory"/>
</dbReference>
<dbReference type="InterPro" id="IPR036942">
    <property type="entry name" value="Beta-barrel_TonB_sf"/>
</dbReference>
<feature type="chain" id="PRO_5010378187" evidence="8">
    <location>
        <begin position="47"/>
        <end position="1074"/>
    </location>
</feature>
<reference evidence="11" key="1">
    <citation type="submission" date="2016-10" db="EMBL/GenBank/DDBJ databases">
        <authorList>
            <person name="Varghese N."/>
            <person name="Submissions S."/>
        </authorList>
    </citation>
    <scope>NUCLEOTIDE SEQUENCE [LARGE SCALE GENOMIC DNA]</scope>
    <source>
        <strain evidence="11">DSM 4002</strain>
    </source>
</reference>
<keyword evidence="6 7" id="KW-0998">Cell outer membrane</keyword>
<dbReference type="Pfam" id="PF13715">
    <property type="entry name" value="CarbopepD_reg_2"/>
    <property type="match status" value="1"/>
</dbReference>
<dbReference type="InterPro" id="IPR023997">
    <property type="entry name" value="TonB-dep_OMP_SusC/RagA_CS"/>
</dbReference>
<keyword evidence="2 7" id="KW-0813">Transport</keyword>
<evidence type="ECO:0000256" key="4">
    <source>
        <dbReference type="ARBA" id="ARBA00022692"/>
    </source>
</evidence>
<dbReference type="InterPro" id="IPR023996">
    <property type="entry name" value="TonB-dep_OMP_SusC/RagA"/>
</dbReference>
<keyword evidence="11" id="KW-1185">Reference proteome</keyword>
<name>A0A1I4YD51_9FLAO</name>
<sequence>MLFIFGVLRNYYDFCFITNSNNKNMRSKFKWIFSLLLAMSMQFVFAQDKTITGTVTDQTGPIPGVNVSIKGAKSGVQTSFDGGYAIKAKAGDVLLFSFVGMKNVSKVVSSSTVLNVLMVSDEAQTLEDVVVVAYGKSKKSAFTGSATSVSGESLENRSVTNVLSGIEGAVSGVQIQSAAGQPGSAPTIRIRGFSSINGSNTPLYILDGVPFTGDLSSINTADIESMTVLKDAASTSLYGSKAANGVVIITTKTGKSTKEKFTLNISTGLSSRSIPEYERVNAFEYYPLIWEAVRNSRVLTTPADVAAANAYASANTPVFLVNNPFNVPANSIVGLDGKINPNANLLYTEDLDWEKQLSRAGVRKSVDFSYQGRTEKTDYYASLSNLDEEGNIKGSQFKRATARININTKHKEWFKTGINLTGVLSESNNAVDGVDNTSSFNNPFRTIRYMGPIYPVYKHNADGSVLLDAVGKPVYSDIRASGASNGRNVVYETLNNIDKDKGMVINARAYAEFKFLKDFTFKANVAIDRTSTDNSVYWNPVIGDGAPDGLASKENSVTKGVTYNQILDYNKSINGHNITALFGHESFDYEFNFLTGTKRKLISANNTEFINFVTTSDLNSFTRNYATESYFTRIGYDYLTKYIVSGSFRRDGSSKFAKDNRWGNFWSVGLAWVLSNENFLKDSEWINELKLRGSMGEVGNDSHTSNGGLNYYVSQPTFSNGFSNGSEGGFVANGPGAADLQWEKNTQSDIGVEFTLFKNRIRGAVEYYKRETDGLIFNVPNPLTSGLDSRVENIGTMNNSGIEISLDATIVQTKDFSWNFNVNASTIKNEITKLPQTEIITGTKKYSIGSSIFDYWLRDWYGVDPADGYALYVIDPKFLPATGVVDPTYRVVNGVNVTTDQNKALFHYADTSLPDLFGSFSNTFKYGGFQLEVLFTYQLGGKTYDSNYSGLMHTGNNYGSALSTDILRRWQKPGDITDVPRLDVNRNVQSSAASDRWLVDSDYLSLRQITMSYNLPSKFVGKIGVDGIRFFANGENLMLFTKRVGLDPTQNLNGTTQNRFSPARLISLGLNLNF</sequence>
<evidence type="ECO:0000256" key="2">
    <source>
        <dbReference type="ARBA" id="ARBA00022448"/>
    </source>
</evidence>
<evidence type="ECO:0000256" key="5">
    <source>
        <dbReference type="ARBA" id="ARBA00023136"/>
    </source>
</evidence>
<dbReference type="eggNOG" id="COG1629">
    <property type="taxonomic scope" value="Bacteria"/>
</dbReference>
<comment type="subcellular location">
    <subcellularLocation>
        <location evidence="1 7">Cell outer membrane</location>
        <topology evidence="1 7">Multi-pass membrane protein</topology>
    </subcellularLocation>
</comment>
<evidence type="ECO:0000256" key="3">
    <source>
        <dbReference type="ARBA" id="ARBA00022452"/>
    </source>
</evidence>
<dbReference type="Gene3D" id="2.40.170.20">
    <property type="entry name" value="TonB-dependent receptor, beta-barrel domain"/>
    <property type="match status" value="1"/>
</dbReference>
<evidence type="ECO:0000313" key="11">
    <source>
        <dbReference type="Proteomes" id="UP000182961"/>
    </source>
</evidence>
<evidence type="ECO:0000256" key="8">
    <source>
        <dbReference type="SAM" id="SignalP"/>
    </source>
</evidence>
<keyword evidence="8" id="KW-0732">Signal</keyword>
<dbReference type="Gene3D" id="2.170.130.10">
    <property type="entry name" value="TonB-dependent receptor, plug domain"/>
    <property type="match status" value="1"/>
</dbReference>
<dbReference type="NCBIfam" id="TIGR04057">
    <property type="entry name" value="SusC_RagA_signa"/>
    <property type="match status" value="1"/>
</dbReference>
<gene>
    <name evidence="10" type="ORF">SAMN05444143_11163</name>
</gene>
<dbReference type="NCBIfam" id="TIGR04056">
    <property type="entry name" value="OMP_RagA_SusC"/>
    <property type="match status" value="1"/>
</dbReference>
<protein>
    <submittedName>
        <fullName evidence="10">TonB-linked outer membrane protein, SusC/RagA family</fullName>
    </submittedName>
</protein>
<evidence type="ECO:0000259" key="9">
    <source>
        <dbReference type="Pfam" id="PF07715"/>
    </source>
</evidence>
<evidence type="ECO:0000313" key="10">
    <source>
        <dbReference type="EMBL" id="SFN36001.1"/>
    </source>
</evidence>
<dbReference type="InterPro" id="IPR039426">
    <property type="entry name" value="TonB-dep_rcpt-like"/>
</dbReference>
<dbReference type="STRING" id="29536.FLB_22670"/>
<dbReference type="SUPFAM" id="SSF56935">
    <property type="entry name" value="Porins"/>
    <property type="match status" value="1"/>
</dbReference>
<keyword evidence="5 7" id="KW-0472">Membrane</keyword>
<keyword evidence="4 7" id="KW-0812">Transmembrane</keyword>
<dbReference type="InterPro" id="IPR037066">
    <property type="entry name" value="Plug_dom_sf"/>
</dbReference>
<proteinExistence type="inferred from homology"/>
<dbReference type="Proteomes" id="UP000182961">
    <property type="component" value="Unassembled WGS sequence"/>
</dbReference>
<evidence type="ECO:0000256" key="7">
    <source>
        <dbReference type="PROSITE-ProRule" id="PRU01360"/>
    </source>
</evidence>
<dbReference type="GO" id="GO:0009279">
    <property type="term" value="C:cell outer membrane"/>
    <property type="evidence" value="ECO:0007669"/>
    <property type="project" value="UniProtKB-SubCell"/>
</dbReference>
<dbReference type="Pfam" id="PF07715">
    <property type="entry name" value="Plug"/>
    <property type="match status" value="1"/>
</dbReference>
<dbReference type="Gene3D" id="2.60.40.1120">
    <property type="entry name" value="Carboxypeptidase-like, regulatory domain"/>
    <property type="match status" value="1"/>
</dbReference>
<dbReference type="InterPro" id="IPR012910">
    <property type="entry name" value="Plug_dom"/>
</dbReference>
<evidence type="ECO:0000256" key="1">
    <source>
        <dbReference type="ARBA" id="ARBA00004571"/>
    </source>
</evidence>
<accession>A0A1I4YD51</accession>
<evidence type="ECO:0000256" key="6">
    <source>
        <dbReference type="ARBA" id="ARBA00023237"/>
    </source>
</evidence>
<comment type="similarity">
    <text evidence="7">Belongs to the TonB-dependent receptor family.</text>
</comment>